<evidence type="ECO:0000259" key="3">
    <source>
        <dbReference type="Pfam" id="PF13406"/>
    </source>
</evidence>
<evidence type="ECO:0000256" key="1">
    <source>
        <dbReference type="SAM" id="SignalP"/>
    </source>
</evidence>
<evidence type="ECO:0000313" key="4">
    <source>
        <dbReference type="EMBL" id="KRO93751.1"/>
    </source>
</evidence>
<dbReference type="InterPro" id="IPR036365">
    <property type="entry name" value="PGBD-like_sf"/>
</dbReference>
<evidence type="ECO:0000259" key="2">
    <source>
        <dbReference type="Pfam" id="PF01471"/>
    </source>
</evidence>
<protein>
    <recommendedName>
        <fullName evidence="6">Lytic transglycosylase</fullName>
    </recommendedName>
</protein>
<dbReference type="Pfam" id="PF01471">
    <property type="entry name" value="PG_binding_1"/>
    <property type="match status" value="1"/>
</dbReference>
<proteinExistence type="predicted"/>
<gene>
    <name evidence="4" type="ORF">ABS24_08970</name>
</gene>
<dbReference type="GO" id="GO:0009253">
    <property type="term" value="P:peptidoglycan catabolic process"/>
    <property type="evidence" value="ECO:0007669"/>
    <property type="project" value="TreeGrafter"/>
</dbReference>
<sequence length="406" mass="45029">MQISIRCNIYYHSNMKTAAAFLLFLLVSPSALSQEQSFSDWVTDLRSEAAALGISAATLEALDELEEPLPRVLELDSSQPEFVQTFTRYLGLRVTDRQVERGQQLLRQHGALLEEVRQRYGVQPQYLVAFWAIETNFGSNTGGFSVLQALATLAYDPRRAEFFRSQILTALRIIDDGHISAQSMSGSWAGAMGQLQFMPSIFSQYAVDGDGDGRIDIWNSLPDVFNSAANFLSESGWKGHERWGREILLPADFDFAFAGTKSRKSLQEWRDMGLLQTSGSPIPIADMQASVVIPAGVQGPAFLVYDNFRTTRLYNPPIFYALTVGHLADRFAGGTPIQRMPENEQAMSIAQVQELQELLNGLGFDSGDPDGRVGSRTRSAVRAYQEQQGLPMDSYASISLLESLRS</sequence>
<dbReference type="EMBL" id="LICA01000215">
    <property type="protein sequence ID" value="KRO93751.1"/>
    <property type="molecule type" value="Genomic_DNA"/>
</dbReference>
<dbReference type="GO" id="GO:0008933">
    <property type="term" value="F:peptidoglycan lytic transglycosylase activity"/>
    <property type="evidence" value="ECO:0007669"/>
    <property type="project" value="TreeGrafter"/>
</dbReference>
<feature type="signal peptide" evidence="1">
    <location>
        <begin position="1"/>
        <end position="33"/>
    </location>
</feature>
<dbReference type="SUPFAM" id="SSF47090">
    <property type="entry name" value="PGBD-like"/>
    <property type="match status" value="1"/>
</dbReference>
<dbReference type="Gene3D" id="1.10.530.10">
    <property type="match status" value="1"/>
</dbReference>
<dbReference type="InterPro" id="IPR011970">
    <property type="entry name" value="MltB_2"/>
</dbReference>
<dbReference type="PANTHER" id="PTHR30163">
    <property type="entry name" value="MEMBRANE-BOUND LYTIC MUREIN TRANSGLYCOSYLASE B"/>
    <property type="match status" value="1"/>
</dbReference>
<dbReference type="Gene3D" id="1.10.101.10">
    <property type="entry name" value="PGBD-like superfamily/PGBD"/>
    <property type="match status" value="1"/>
</dbReference>
<evidence type="ECO:0008006" key="6">
    <source>
        <dbReference type="Google" id="ProtNLM"/>
    </source>
</evidence>
<dbReference type="PANTHER" id="PTHR30163:SF8">
    <property type="entry name" value="LYTIC MUREIN TRANSGLYCOSYLASE"/>
    <property type="match status" value="1"/>
</dbReference>
<keyword evidence="1" id="KW-0732">Signal</keyword>
<dbReference type="InterPro" id="IPR036366">
    <property type="entry name" value="PGBDSf"/>
</dbReference>
<name>A0A0R2U2U4_9GAMM</name>
<accession>A0A0R2U2U4</accession>
<feature type="domain" description="Transglycosylase SLT" evidence="3">
    <location>
        <begin position="37"/>
        <end position="329"/>
    </location>
</feature>
<dbReference type="NCBIfam" id="TIGR02283">
    <property type="entry name" value="MltB_2"/>
    <property type="match status" value="1"/>
</dbReference>
<organism evidence="4 5">
    <name type="scientific">SAR92 bacterium BACL26 MAG-121220-bin70</name>
    <dbReference type="NCBI Taxonomy" id="1655626"/>
    <lineage>
        <taxon>Bacteria</taxon>
        <taxon>Pseudomonadati</taxon>
        <taxon>Pseudomonadota</taxon>
        <taxon>Gammaproteobacteria</taxon>
        <taxon>Cellvibrionales</taxon>
        <taxon>Porticoccaceae</taxon>
        <taxon>SAR92 clade</taxon>
    </lineage>
</organism>
<dbReference type="SUPFAM" id="SSF53955">
    <property type="entry name" value="Lysozyme-like"/>
    <property type="match status" value="1"/>
</dbReference>
<dbReference type="InterPro" id="IPR043426">
    <property type="entry name" value="MltB-like"/>
</dbReference>
<dbReference type="FunFam" id="1.10.8.350:FF:000001">
    <property type="entry name" value="Lytic murein transglycosylase B"/>
    <property type="match status" value="1"/>
</dbReference>
<reference evidence="4 5" key="1">
    <citation type="submission" date="2015-10" db="EMBL/GenBank/DDBJ databases">
        <title>Metagenome-Assembled Genomes uncover a global brackish microbiome.</title>
        <authorList>
            <person name="Hugerth L.W."/>
            <person name="Larsson J."/>
            <person name="Alneberg J."/>
            <person name="Lindh M.V."/>
            <person name="Legrand C."/>
            <person name="Pinhassi J."/>
            <person name="Andersson A.F."/>
        </authorList>
    </citation>
    <scope>NUCLEOTIDE SEQUENCE [LARGE SCALE GENOMIC DNA]</scope>
    <source>
        <strain evidence="4">BACL26 MAG-121220-bin70</strain>
    </source>
</reference>
<dbReference type="AlphaFoldDB" id="A0A0R2U2U4"/>
<dbReference type="CDD" id="cd13399">
    <property type="entry name" value="Slt35-like"/>
    <property type="match status" value="1"/>
</dbReference>
<dbReference type="Proteomes" id="UP000051213">
    <property type="component" value="Unassembled WGS sequence"/>
</dbReference>
<dbReference type="Gene3D" id="1.10.8.350">
    <property type="entry name" value="Bacterial muramidase"/>
    <property type="match status" value="1"/>
</dbReference>
<comment type="caution">
    <text evidence="4">The sequence shown here is derived from an EMBL/GenBank/DDBJ whole genome shotgun (WGS) entry which is preliminary data.</text>
</comment>
<dbReference type="InterPro" id="IPR002477">
    <property type="entry name" value="Peptidoglycan-bd-like"/>
</dbReference>
<dbReference type="InterPro" id="IPR031304">
    <property type="entry name" value="SLT_2"/>
</dbReference>
<dbReference type="Pfam" id="PF13406">
    <property type="entry name" value="SLT_2"/>
    <property type="match status" value="1"/>
</dbReference>
<dbReference type="InterPro" id="IPR023346">
    <property type="entry name" value="Lysozyme-like_dom_sf"/>
</dbReference>
<feature type="chain" id="PRO_5006425125" description="Lytic transglycosylase" evidence="1">
    <location>
        <begin position="34"/>
        <end position="406"/>
    </location>
</feature>
<feature type="domain" description="Peptidoglycan binding-like" evidence="2">
    <location>
        <begin position="350"/>
        <end position="398"/>
    </location>
</feature>
<evidence type="ECO:0000313" key="5">
    <source>
        <dbReference type="Proteomes" id="UP000051213"/>
    </source>
</evidence>